<dbReference type="PROSITE" id="PS50206">
    <property type="entry name" value="RHODANESE_3"/>
    <property type="match status" value="2"/>
</dbReference>
<evidence type="ECO:0000256" key="1">
    <source>
        <dbReference type="ARBA" id="ARBA00022679"/>
    </source>
</evidence>
<reference evidence="5" key="1">
    <citation type="journal article" date="2019" name="Int. J. Syst. Evol. Microbiol.">
        <title>The Global Catalogue of Microorganisms (GCM) 10K type strain sequencing project: providing services to taxonomists for standard genome sequencing and annotation.</title>
        <authorList>
            <consortium name="The Broad Institute Genomics Platform"/>
            <consortium name="The Broad Institute Genome Sequencing Center for Infectious Disease"/>
            <person name="Wu L."/>
            <person name="Ma J."/>
        </authorList>
    </citation>
    <scope>NUCLEOTIDE SEQUENCE [LARGE SCALE GENOMIC DNA]</scope>
    <source>
        <strain evidence="5">JCM 17939</strain>
    </source>
</reference>
<dbReference type="InterPro" id="IPR036873">
    <property type="entry name" value="Rhodanese-like_dom_sf"/>
</dbReference>
<dbReference type="PANTHER" id="PTHR11364">
    <property type="entry name" value="THIOSULFATE SULFERTANSFERASE"/>
    <property type="match status" value="1"/>
</dbReference>
<dbReference type="Pfam" id="PF00581">
    <property type="entry name" value="Rhodanese"/>
    <property type="match status" value="2"/>
</dbReference>
<keyword evidence="1" id="KW-0808">Transferase</keyword>
<organism evidence="4 5">
    <name type="scientific">Actinoallomurus vinaceus</name>
    <dbReference type="NCBI Taxonomy" id="1080074"/>
    <lineage>
        <taxon>Bacteria</taxon>
        <taxon>Bacillati</taxon>
        <taxon>Actinomycetota</taxon>
        <taxon>Actinomycetes</taxon>
        <taxon>Streptosporangiales</taxon>
        <taxon>Thermomonosporaceae</taxon>
        <taxon>Actinoallomurus</taxon>
    </lineage>
</organism>
<keyword evidence="5" id="KW-1185">Reference proteome</keyword>
<evidence type="ECO:0000259" key="3">
    <source>
        <dbReference type="PROSITE" id="PS50206"/>
    </source>
</evidence>
<accession>A0ABP8UC70</accession>
<comment type="caution">
    <text evidence="4">The sequence shown here is derived from an EMBL/GenBank/DDBJ whole genome shotgun (WGS) entry which is preliminary data.</text>
</comment>
<dbReference type="CDD" id="cd01448">
    <property type="entry name" value="TST_Repeat_1"/>
    <property type="match status" value="1"/>
</dbReference>
<dbReference type="CDD" id="cd01449">
    <property type="entry name" value="TST_Repeat_2"/>
    <property type="match status" value="1"/>
</dbReference>
<evidence type="ECO:0000313" key="4">
    <source>
        <dbReference type="EMBL" id="GAA4628529.1"/>
    </source>
</evidence>
<keyword evidence="2" id="KW-0677">Repeat</keyword>
<dbReference type="Proteomes" id="UP001501442">
    <property type="component" value="Unassembled WGS sequence"/>
</dbReference>
<dbReference type="PROSITE" id="PS00380">
    <property type="entry name" value="RHODANESE_1"/>
    <property type="match status" value="1"/>
</dbReference>
<evidence type="ECO:0000256" key="2">
    <source>
        <dbReference type="ARBA" id="ARBA00022737"/>
    </source>
</evidence>
<dbReference type="PANTHER" id="PTHR11364:SF27">
    <property type="entry name" value="SULFURTRANSFERASE"/>
    <property type="match status" value="1"/>
</dbReference>
<dbReference type="InterPro" id="IPR001307">
    <property type="entry name" value="Thiosulphate_STrfase_CS"/>
</dbReference>
<proteinExistence type="predicted"/>
<dbReference type="Gene3D" id="3.40.250.10">
    <property type="entry name" value="Rhodanese-like domain"/>
    <property type="match status" value="2"/>
</dbReference>
<dbReference type="InterPro" id="IPR045078">
    <property type="entry name" value="TST/MPST-like"/>
</dbReference>
<dbReference type="EMBL" id="BAABHK010000006">
    <property type="protein sequence ID" value="GAA4628529.1"/>
    <property type="molecule type" value="Genomic_DNA"/>
</dbReference>
<dbReference type="SMART" id="SM00450">
    <property type="entry name" value="RHOD"/>
    <property type="match status" value="2"/>
</dbReference>
<protein>
    <submittedName>
        <fullName evidence="4">Sulfurtransferase</fullName>
    </submittedName>
</protein>
<evidence type="ECO:0000313" key="5">
    <source>
        <dbReference type="Proteomes" id="UP001501442"/>
    </source>
</evidence>
<name>A0ABP8UC70_9ACTN</name>
<dbReference type="SUPFAM" id="SSF52821">
    <property type="entry name" value="Rhodanese/Cell cycle control phosphatase"/>
    <property type="match status" value="2"/>
</dbReference>
<gene>
    <name evidence="4" type="ORF">GCM10023196_045250</name>
</gene>
<feature type="domain" description="Rhodanese" evidence="3">
    <location>
        <begin position="32"/>
        <end position="149"/>
    </location>
</feature>
<feature type="domain" description="Rhodanese" evidence="3">
    <location>
        <begin position="177"/>
        <end position="288"/>
    </location>
</feature>
<sequence>MNAERHLADAGINGQTGGVHPLIDVQSLVRELRGDVVLLDVRWRLGGPPGIEAYRRGHLPGAVFIDLDRDLAGPPGPDGRHPLPERQAFQDAMRRAGVRDDGLVVVYDDADSTSAARAWWTLRYFGHQRVRVLDGGYHAWIEAGRPVTTEASKVTPGDFTAHPGGLPVLDPDGAAALAKAGVLLDARAPERYRGEVEPIDPVAGHIPGAVSAPTTGNVGVDGRFLPAYLLRERFAELGATDAVDVGAYCGSGVTAAHEILALTVAGVPAALYVGSWSNWVADGTRPVETGDQGLA</sequence>
<dbReference type="InterPro" id="IPR001763">
    <property type="entry name" value="Rhodanese-like_dom"/>
</dbReference>